<gene>
    <name evidence="1" type="ORF">SAMN05216490_4904</name>
</gene>
<sequence length="43" mass="4813">MNFTKIQSTTQSEKGYFEGIGIIEKDGDESDLCYAMNSNTDCQ</sequence>
<reference evidence="1 2" key="1">
    <citation type="submission" date="2016-10" db="EMBL/GenBank/DDBJ databases">
        <authorList>
            <person name="de Groot N.N."/>
        </authorList>
    </citation>
    <scope>NUCLEOTIDE SEQUENCE [LARGE SCALE GENOMIC DNA]</scope>
    <source>
        <strain evidence="1 2">MP1X4</strain>
    </source>
</reference>
<protein>
    <submittedName>
        <fullName evidence="1">Uncharacterized protein</fullName>
    </submittedName>
</protein>
<proteinExistence type="predicted"/>
<dbReference type="Proteomes" id="UP000199679">
    <property type="component" value="Chromosome I"/>
</dbReference>
<name>A0A1H2CDN5_MUCMA</name>
<evidence type="ECO:0000313" key="1">
    <source>
        <dbReference type="EMBL" id="SDT68409.1"/>
    </source>
</evidence>
<dbReference type="EMBL" id="LT629740">
    <property type="protein sequence ID" value="SDT68409.1"/>
    <property type="molecule type" value="Genomic_DNA"/>
</dbReference>
<evidence type="ECO:0000313" key="2">
    <source>
        <dbReference type="Proteomes" id="UP000199679"/>
    </source>
</evidence>
<keyword evidence="2" id="KW-1185">Reference proteome</keyword>
<dbReference type="AlphaFoldDB" id="A0A1H2CDN5"/>
<organism evidence="1 2">
    <name type="scientific">Mucilaginibacter mallensis</name>
    <dbReference type="NCBI Taxonomy" id="652787"/>
    <lineage>
        <taxon>Bacteria</taxon>
        <taxon>Pseudomonadati</taxon>
        <taxon>Bacteroidota</taxon>
        <taxon>Sphingobacteriia</taxon>
        <taxon>Sphingobacteriales</taxon>
        <taxon>Sphingobacteriaceae</taxon>
        <taxon>Mucilaginibacter</taxon>
    </lineage>
</organism>
<accession>A0A1H2CDN5</accession>
<dbReference type="STRING" id="652787.SAMN05216490_4904"/>